<dbReference type="InterPro" id="IPR001789">
    <property type="entry name" value="Sig_transdc_resp-reg_receiver"/>
</dbReference>
<dbReference type="GO" id="GO:0003677">
    <property type="term" value="F:DNA binding"/>
    <property type="evidence" value="ECO:0007669"/>
    <property type="project" value="UniProtKB-KW"/>
</dbReference>
<dbReference type="AlphaFoldDB" id="A0A1E7WX94"/>
<dbReference type="PROSITE" id="PS50110">
    <property type="entry name" value="RESPONSE_REGULATORY"/>
    <property type="match status" value="1"/>
</dbReference>
<evidence type="ECO:0000313" key="7">
    <source>
        <dbReference type="Proteomes" id="UP000175989"/>
    </source>
</evidence>
<dbReference type="SUPFAM" id="SSF52172">
    <property type="entry name" value="CheY-like"/>
    <property type="match status" value="1"/>
</dbReference>
<keyword evidence="1 3" id="KW-0597">Phosphoprotein</keyword>
<dbReference type="GO" id="GO:0000160">
    <property type="term" value="P:phosphorelay signal transduction system"/>
    <property type="evidence" value="ECO:0007669"/>
    <property type="project" value="InterPro"/>
</dbReference>
<dbReference type="InterPro" id="IPR058245">
    <property type="entry name" value="NreC/VraR/RcsB-like_REC"/>
</dbReference>
<dbReference type="OrthoDB" id="9780593at2"/>
<dbReference type="Gene3D" id="3.40.50.2300">
    <property type="match status" value="1"/>
</dbReference>
<evidence type="ECO:0000259" key="4">
    <source>
        <dbReference type="PROSITE" id="PS50043"/>
    </source>
</evidence>
<dbReference type="PROSITE" id="PS50043">
    <property type="entry name" value="HTH_LUXR_2"/>
    <property type="match status" value="1"/>
</dbReference>
<dbReference type="CDD" id="cd06170">
    <property type="entry name" value="LuxR_C_like"/>
    <property type="match status" value="1"/>
</dbReference>
<dbReference type="RefSeq" id="WP_070247360.1">
    <property type="nucleotide sequence ID" value="NZ_LROM01000069.1"/>
</dbReference>
<dbReference type="PANTHER" id="PTHR43214">
    <property type="entry name" value="TWO-COMPONENT RESPONSE REGULATOR"/>
    <property type="match status" value="1"/>
</dbReference>
<dbReference type="SMART" id="SM00448">
    <property type="entry name" value="REC"/>
    <property type="match status" value="1"/>
</dbReference>
<dbReference type="Pfam" id="PF00196">
    <property type="entry name" value="GerE"/>
    <property type="match status" value="1"/>
</dbReference>
<keyword evidence="2" id="KW-0238">DNA-binding</keyword>
<dbReference type="SMART" id="SM00421">
    <property type="entry name" value="HTH_LUXR"/>
    <property type="match status" value="1"/>
</dbReference>
<dbReference type="GO" id="GO:0006355">
    <property type="term" value="P:regulation of DNA-templated transcription"/>
    <property type="evidence" value="ECO:0007669"/>
    <property type="project" value="InterPro"/>
</dbReference>
<reference evidence="7" key="1">
    <citation type="journal article" date="2016" name="Front. Microbiol.">
        <title>Molecular Keys to the Janthinobacterium and Duganella spp. Interaction with the Plant Pathogen Fusarium graminearum.</title>
        <authorList>
            <person name="Haack F.S."/>
            <person name="Poehlein A."/>
            <person name="Kroger C."/>
            <person name="Voigt C.A."/>
            <person name="Piepenbring M."/>
            <person name="Bode H.B."/>
            <person name="Daniel R."/>
            <person name="Schafer W."/>
            <person name="Streit W.R."/>
        </authorList>
    </citation>
    <scope>NUCLEOTIDE SEQUENCE [LARGE SCALE GENOMIC DNA]</scope>
    <source>
        <strain evidence="7">T54</strain>
    </source>
</reference>
<dbReference type="InterPro" id="IPR000792">
    <property type="entry name" value="Tscrpt_reg_LuxR_C"/>
</dbReference>
<organism evidence="6 7">
    <name type="scientific">Duganella phyllosphaerae</name>
    <dbReference type="NCBI Taxonomy" id="762836"/>
    <lineage>
        <taxon>Bacteria</taxon>
        <taxon>Pseudomonadati</taxon>
        <taxon>Pseudomonadota</taxon>
        <taxon>Betaproteobacteria</taxon>
        <taxon>Burkholderiales</taxon>
        <taxon>Oxalobacteraceae</taxon>
        <taxon>Telluria group</taxon>
        <taxon>Duganella</taxon>
    </lineage>
</organism>
<protein>
    <submittedName>
        <fullName evidence="6">Response regulator protein VraR</fullName>
    </submittedName>
</protein>
<accession>A0A1E7WX94</accession>
<dbReference type="InterPro" id="IPR016032">
    <property type="entry name" value="Sig_transdc_resp-reg_C-effctor"/>
</dbReference>
<dbReference type="SUPFAM" id="SSF46894">
    <property type="entry name" value="C-terminal effector domain of the bipartite response regulators"/>
    <property type="match status" value="1"/>
</dbReference>
<feature type="domain" description="HTH luxR-type" evidence="4">
    <location>
        <begin position="140"/>
        <end position="205"/>
    </location>
</feature>
<feature type="modified residue" description="4-aspartylphosphate" evidence="3">
    <location>
        <position position="59"/>
    </location>
</feature>
<dbReference type="PATRIC" id="fig|762836.4.peg.1717"/>
<dbReference type="PANTHER" id="PTHR43214:SF43">
    <property type="entry name" value="TWO-COMPONENT RESPONSE REGULATOR"/>
    <property type="match status" value="1"/>
</dbReference>
<evidence type="ECO:0000259" key="5">
    <source>
        <dbReference type="PROSITE" id="PS50110"/>
    </source>
</evidence>
<dbReference type="InterPro" id="IPR039420">
    <property type="entry name" value="WalR-like"/>
</dbReference>
<evidence type="ECO:0000256" key="2">
    <source>
        <dbReference type="ARBA" id="ARBA00023125"/>
    </source>
</evidence>
<sequence length="210" mass="22506">MNTLTSASIVIADVHPLIRAGMASLIEKQDAFKLLGQAATGMQAMEMCDRLQPDLLLMDLNMPDCDGIEAIGRISARHPGAKIIILSGHEGEDEADRGMRAGASAYMAKSAPLDDLMACIHTVLSGKKYMMPEMAIKLASRIHGNQLTPRERDILGHLATGMSNKVIARAAGIGVGTVKFHVKSIMSKLNVCTRTEAAMVAARRGLVHFS</sequence>
<gene>
    <name evidence="6" type="primary">vraR_1</name>
    <name evidence="6" type="ORF">DUPY_16470</name>
</gene>
<evidence type="ECO:0000313" key="6">
    <source>
        <dbReference type="EMBL" id="OFA04370.1"/>
    </source>
</evidence>
<comment type="caution">
    <text evidence="6">The sequence shown here is derived from an EMBL/GenBank/DDBJ whole genome shotgun (WGS) entry which is preliminary data.</text>
</comment>
<feature type="domain" description="Response regulatory" evidence="5">
    <location>
        <begin position="8"/>
        <end position="124"/>
    </location>
</feature>
<keyword evidence="7" id="KW-1185">Reference proteome</keyword>
<dbReference type="InterPro" id="IPR011006">
    <property type="entry name" value="CheY-like_superfamily"/>
</dbReference>
<proteinExistence type="predicted"/>
<name>A0A1E7WX94_9BURK</name>
<evidence type="ECO:0000256" key="1">
    <source>
        <dbReference type="ARBA" id="ARBA00022553"/>
    </source>
</evidence>
<dbReference type="Proteomes" id="UP000175989">
    <property type="component" value="Unassembled WGS sequence"/>
</dbReference>
<dbReference type="EMBL" id="LROM01000069">
    <property type="protein sequence ID" value="OFA04370.1"/>
    <property type="molecule type" value="Genomic_DNA"/>
</dbReference>
<evidence type="ECO:0000256" key="3">
    <source>
        <dbReference type="PROSITE-ProRule" id="PRU00169"/>
    </source>
</evidence>
<dbReference type="Pfam" id="PF00072">
    <property type="entry name" value="Response_reg"/>
    <property type="match status" value="1"/>
</dbReference>
<dbReference type="PRINTS" id="PR00038">
    <property type="entry name" value="HTHLUXR"/>
</dbReference>
<dbReference type="CDD" id="cd17535">
    <property type="entry name" value="REC_NarL-like"/>
    <property type="match status" value="1"/>
</dbReference>